<dbReference type="EMBL" id="FXWH01000001">
    <property type="protein sequence ID" value="SMQ58737.1"/>
    <property type="molecule type" value="Genomic_DNA"/>
</dbReference>
<feature type="transmembrane region" description="Helical" evidence="1">
    <location>
        <begin position="42"/>
        <end position="62"/>
    </location>
</feature>
<feature type="transmembrane region" description="Helical" evidence="1">
    <location>
        <begin position="68"/>
        <end position="87"/>
    </location>
</feature>
<gene>
    <name evidence="2" type="ORF">SAMN06297229_0163</name>
</gene>
<evidence type="ECO:0000313" key="3">
    <source>
        <dbReference type="Proteomes" id="UP000194450"/>
    </source>
</evidence>
<keyword evidence="1" id="KW-1133">Transmembrane helix</keyword>
<organism evidence="2 3">
    <name type="scientific">Pseudidiomarina planktonica</name>
    <dbReference type="NCBI Taxonomy" id="1323738"/>
    <lineage>
        <taxon>Bacteria</taxon>
        <taxon>Pseudomonadati</taxon>
        <taxon>Pseudomonadota</taxon>
        <taxon>Gammaproteobacteria</taxon>
        <taxon>Alteromonadales</taxon>
        <taxon>Idiomarinaceae</taxon>
        <taxon>Pseudidiomarina</taxon>
    </lineage>
</organism>
<reference evidence="3" key="1">
    <citation type="submission" date="2017-04" db="EMBL/GenBank/DDBJ databases">
        <authorList>
            <person name="Varghese N."/>
            <person name="Submissions S."/>
        </authorList>
    </citation>
    <scope>NUCLEOTIDE SEQUENCE [LARGE SCALE GENOMIC DNA]</scope>
</reference>
<protein>
    <submittedName>
        <fullName evidence="2">Uncharacterized protein</fullName>
    </submittedName>
</protein>
<feature type="transmembrane region" description="Helical" evidence="1">
    <location>
        <begin position="120"/>
        <end position="144"/>
    </location>
</feature>
<evidence type="ECO:0000313" key="2">
    <source>
        <dbReference type="EMBL" id="SMQ58737.1"/>
    </source>
</evidence>
<evidence type="ECO:0000256" key="1">
    <source>
        <dbReference type="SAM" id="Phobius"/>
    </source>
</evidence>
<dbReference type="OrthoDB" id="5767979at2"/>
<accession>A0A1Y6E7X2</accession>
<keyword evidence="1" id="KW-0812">Transmembrane</keyword>
<keyword evidence="1" id="KW-0472">Membrane</keyword>
<sequence length="197" mass="22818">MADDFDFETLAKRWQQQQTPTDGTPGAEDLAQASRRQRKQRALMYIEWLGALVMEIAAVWLLLAIPGWLGYLSAAFLMLGALSTFYVSRQVHRPILAYDNWSSSGLLQFRRRTCQLSLRYYRYTQFSCAALILFSALLWLLHWWQPAEVASHLLLFYSVLVSPLCLIAIYQLQQKIRQKAVELQQLSALAKDFEQDH</sequence>
<proteinExistence type="predicted"/>
<dbReference type="Proteomes" id="UP000194450">
    <property type="component" value="Unassembled WGS sequence"/>
</dbReference>
<dbReference type="RefSeq" id="WP_086433364.1">
    <property type="nucleotide sequence ID" value="NZ_FXWH01000001.1"/>
</dbReference>
<dbReference type="AlphaFoldDB" id="A0A1Y6E7X2"/>
<name>A0A1Y6E7X2_9GAMM</name>
<keyword evidence="3" id="KW-1185">Reference proteome</keyword>
<feature type="transmembrane region" description="Helical" evidence="1">
    <location>
        <begin position="150"/>
        <end position="170"/>
    </location>
</feature>